<proteinExistence type="predicted"/>
<dbReference type="PANTHER" id="PTHR46409">
    <property type="entry name" value="HTH PSQ-TYPE DOMAIN-CONTAINING PROTEIN"/>
    <property type="match status" value="1"/>
</dbReference>
<dbReference type="OrthoDB" id="8023395at2759"/>
<organism evidence="1 2">
    <name type="scientific">Araneus ventricosus</name>
    <name type="common">Orbweaver spider</name>
    <name type="synonym">Epeira ventricosa</name>
    <dbReference type="NCBI Taxonomy" id="182803"/>
    <lineage>
        <taxon>Eukaryota</taxon>
        <taxon>Metazoa</taxon>
        <taxon>Ecdysozoa</taxon>
        <taxon>Arthropoda</taxon>
        <taxon>Chelicerata</taxon>
        <taxon>Arachnida</taxon>
        <taxon>Araneae</taxon>
        <taxon>Araneomorphae</taxon>
        <taxon>Entelegynae</taxon>
        <taxon>Araneoidea</taxon>
        <taxon>Araneidae</taxon>
        <taxon>Araneus</taxon>
    </lineage>
</organism>
<dbReference type="PANTHER" id="PTHR46409:SF1">
    <property type="entry name" value="HTH PSQ-TYPE DOMAIN-CONTAINING PROTEIN"/>
    <property type="match status" value="1"/>
</dbReference>
<comment type="caution">
    <text evidence="1">The sequence shown here is derived from an EMBL/GenBank/DDBJ whole genome shotgun (WGS) entry which is preliminary data.</text>
</comment>
<gene>
    <name evidence="1" type="ORF">AVEN_57502_1</name>
</gene>
<dbReference type="Proteomes" id="UP000499080">
    <property type="component" value="Unassembled WGS sequence"/>
</dbReference>
<accession>A0A4Y2CZ17</accession>
<sequence length="100" mass="11853">MLVDEREHIRELGYRRVLKARQIVSKKKTLRNFVPPKINFQASDYIEIINWNSCVMYPPPMMRDLSEDDIKSFINSNITPITETQRFPCHTRLWRGASSL</sequence>
<dbReference type="AlphaFoldDB" id="A0A4Y2CZ17"/>
<dbReference type="EMBL" id="BGPR01000262">
    <property type="protein sequence ID" value="GBM08974.1"/>
    <property type="molecule type" value="Genomic_DNA"/>
</dbReference>
<evidence type="ECO:0000313" key="1">
    <source>
        <dbReference type="EMBL" id="GBM08974.1"/>
    </source>
</evidence>
<reference evidence="1 2" key="1">
    <citation type="journal article" date="2019" name="Sci. Rep.">
        <title>Orb-weaving spider Araneus ventricosus genome elucidates the spidroin gene catalogue.</title>
        <authorList>
            <person name="Kono N."/>
            <person name="Nakamura H."/>
            <person name="Ohtoshi R."/>
            <person name="Moran D.A.P."/>
            <person name="Shinohara A."/>
            <person name="Yoshida Y."/>
            <person name="Fujiwara M."/>
            <person name="Mori M."/>
            <person name="Tomita M."/>
            <person name="Arakawa K."/>
        </authorList>
    </citation>
    <scope>NUCLEOTIDE SEQUENCE [LARGE SCALE GENOMIC DNA]</scope>
</reference>
<keyword evidence="2" id="KW-1185">Reference proteome</keyword>
<protein>
    <submittedName>
        <fullName evidence="1">Uncharacterized protein</fullName>
    </submittedName>
</protein>
<evidence type="ECO:0000313" key="2">
    <source>
        <dbReference type="Proteomes" id="UP000499080"/>
    </source>
</evidence>
<name>A0A4Y2CZ17_ARAVE</name>